<reference evidence="4 5" key="1">
    <citation type="journal article" date="2016" name="Nat. Commun.">
        <title>Ectomycorrhizal ecology is imprinted in the genome of the dominant symbiotic fungus Cenococcum geophilum.</title>
        <authorList>
            <consortium name="DOE Joint Genome Institute"/>
            <person name="Peter M."/>
            <person name="Kohler A."/>
            <person name="Ohm R.A."/>
            <person name="Kuo A."/>
            <person name="Krutzmann J."/>
            <person name="Morin E."/>
            <person name="Arend M."/>
            <person name="Barry K.W."/>
            <person name="Binder M."/>
            <person name="Choi C."/>
            <person name="Clum A."/>
            <person name="Copeland A."/>
            <person name="Grisel N."/>
            <person name="Haridas S."/>
            <person name="Kipfer T."/>
            <person name="LaButti K."/>
            <person name="Lindquist E."/>
            <person name="Lipzen A."/>
            <person name="Maire R."/>
            <person name="Meier B."/>
            <person name="Mihaltcheva S."/>
            <person name="Molinier V."/>
            <person name="Murat C."/>
            <person name="Poggeler S."/>
            <person name="Quandt C.A."/>
            <person name="Sperisen C."/>
            <person name="Tritt A."/>
            <person name="Tisserant E."/>
            <person name="Crous P.W."/>
            <person name="Henrissat B."/>
            <person name="Nehls U."/>
            <person name="Egli S."/>
            <person name="Spatafora J.W."/>
            <person name="Grigoriev I.V."/>
            <person name="Martin F.M."/>
        </authorList>
    </citation>
    <scope>NUCLEOTIDE SEQUENCE [LARGE SCALE GENOMIC DNA]</scope>
    <source>
        <strain evidence="4 5">CBS 207.34</strain>
    </source>
</reference>
<feature type="transmembrane region" description="Helical" evidence="2">
    <location>
        <begin position="221"/>
        <end position="239"/>
    </location>
</feature>
<keyword evidence="2" id="KW-0812">Transmembrane</keyword>
<feature type="transmembrane region" description="Helical" evidence="2">
    <location>
        <begin position="76"/>
        <end position="99"/>
    </location>
</feature>
<accession>A0A8E2JSR9</accession>
<evidence type="ECO:0000313" key="5">
    <source>
        <dbReference type="Proteomes" id="UP000250140"/>
    </source>
</evidence>
<evidence type="ECO:0000256" key="2">
    <source>
        <dbReference type="SAM" id="Phobius"/>
    </source>
</evidence>
<dbReference type="EMBL" id="KV749702">
    <property type="protein sequence ID" value="OCL08174.1"/>
    <property type="molecule type" value="Genomic_DNA"/>
</dbReference>
<dbReference type="AlphaFoldDB" id="A0A8E2JSR9"/>
<keyword evidence="5" id="KW-1185">Reference proteome</keyword>
<feature type="transmembrane region" description="Helical" evidence="2">
    <location>
        <begin position="402"/>
        <end position="422"/>
    </location>
</feature>
<proteinExistence type="predicted"/>
<dbReference type="OrthoDB" id="5406607at2759"/>
<feature type="transmembrane region" description="Helical" evidence="2">
    <location>
        <begin position="443"/>
        <end position="463"/>
    </location>
</feature>
<feature type="transmembrane region" description="Helical" evidence="2">
    <location>
        <begin position="366"/>
        <end position="390"/>
    </location>
</feature>
<protein>
    <submittedName>
        <fullName evidence="4">Uncharacterized protein</fullName>
    </submittedName>
</protein>
<gene>
    <name evidence="4" type="ORF">AOQ84DRAFT_389036</name>
</gene>
<feature type="region of interest" description="Disordered" evidence="1">
    <location>
        <begin position="134"/>
        <end position="154"/>
    </location>
</feature>
<feature type="chain" id="PRO_5034148290" evidence="3">
    <location>
        <begin position="19"/>
        <end position="479"/>
    </location>
</feature>
<sequence>MLNEVFLTLFHFFVSTTASPISVSNNTASHDTQTLPNNGDSKLVCRSAKWPDVLFFFLLNYVAHAATLKTLPGESAFVQTLNILAAFFFPASGVFRGFYTIFSCARFAKTDLEMAARAGALCTVTTWPPEKKGTISSPKLTEGMQANDRGKAPPEPWSLVQTSIHGRYKLPENCILSVIPQNSKFKNDPPKGRSGEKDTCISCSINHEETKISCSYNPVKILVALIQLLYACITMYQSRGYQIDWYGFSAFGLTVAPYAWMSLVNLFANLMCPEYPSMYLVRSETMEKEFETANQGNQGGQVNQANQTDPVREYFFCGAVGRLEDEESAQREPSGLWATTKKILSSMFDEHTPNKPWKFRVAMTRFFGLIILTGLGASVPIAIIGSISRFQLGLRSSAAQQVFVGLWMLHGVYFGVISSLLQRALGGRRPDLNIWVSNQRSKVAQLLLVLTLLLSFNAILGLVHVGEMIKAYGVCVLID</sequence>
<organism evidence="4 5">
    <name type="scientific">Glonium stellatum</name>
    <dbReference type="NCBI Taxonomy" id="574774"/>
    <lineage>
        <taxon>Eukaryota</taxon>
        <taxon>Fungi</taxon>
        <taxon>Dikarya</taxon>
        <taxon>Ascomycota</taxon>
        <taxon>Pezizomycotina</taxon>
        <taxon>Dothideomycetes</taxon>
        <taxon>Pleosporomycetidae</taxon>
        <taxon>Gloniales</taxon>
        <taxon>Gloniaceae</taxon>
        <taxon>Glonium</taxon>
    </lineage>
</organism>
<keyword evidence="2" id="KW-1133">Transmembrane helix</keyword>
<evidence type="ECO:0000256" key="1">
    <source>
        <dbReference type="SAM" id="MobiDB-lite"/>
    </source>
</evidence>
<evidence type="ECO:0000313" key="4">
    <source>
        <dbReference type="EMBL" id="OCL08174.1"/>
    </source>
</evidence>
<keyword evidence="3" id="KW-0732">Signal</keyword>
<evidence type="ECO:0000256" key="3">
    <source>
        <dbReference type="SAM" id="SignalP"/>
    </source>
</evidence>
<dbReference type="Proteomes" id="UP000250140">
    <property type="component" value="Unassembled WGS sequence"/>
</dbReference>
<keyword evidence="2" id="KW-0472">Membrane</keyword>
<feature type="signal peptide" evidence="3">
    <location>
        <begin position="1"/>
        <end position="18"/>
    </location>
</feature>
<name>A0A8E2JSR9_9PEZI</name>
<feature type="transmembrane region" description="Helical" evidence="2">
    <location>
        <begin position="245"/>
        <end position="268"/>
    </location>
</feature>